<gene>
    <name evidence="9" type="ORF">DL796_07685</name>
</gene>
<feature type="domain" description="tRNA/rRNA methyltransferase SpoU type" evidence="8">
    <location>
        <begin position="31"/>
        <end position="173"/>
    </location>
</feature>
<evidence type="ECO:0000256" key="2">
    <source>
        <dbReference type="ARBA" id="ARBA00022603"/>
    </source>
</evidence>
<feature type="compositionally biased region" description="Basic and acidic residues" evidence="7">
    <location>
        <begin position="1"/>
        <end position="14"/>
    </location>
</feature>
<dbReference type="GO" id="GO:0000049">
    <property type="term" value="F:tRNA binding"/>
    <property type="evidence" value="ECO:0007669"/>
    <property type="project" value="UniProtKB-KW"/>
</dbReference>
<name>A0A318D2D2_9GAMM</name>
<dbReference type="SUPFAM" id="SSF75217">
    <property type="entry name" value="alpha/beta knot"/>
    <property type="match status" value="1"/>
</dbReference>
<keyword evidence="1" id="KW-0820">tRNA-binding</keyword>
<proteinExistence type="predicted"/>
<keyword evidence="4" id="KW-0949">S-adenosyl-L-methionine</keyword>
<evidence type="ECO:0000256" key="6">
    <source>
        <dbReference type="ARBA" id="ARBA00022884"/>
    </source>
</evidence>
<evidence type="ECO:0000256" key="5">
    <source>
        <dbReference type="ARBA" id="ARBA00022694"/>
    </source>
</evidence>
<keyword evidence="10" id="KW-1185">Reference proteome</keyword>
<keyword evidence="2 9" id="KW-0489">Methyltransferase</keyword>
<dbReference type="InterPro" id="IPR029026">
    <property type="entry name" value="tRNA_m1G_MTases_N"/>
</dbReference>
<dbReference type="OrthoDB" id="4578643at2"/>
<evidence type="ECO:0000256" key="1">
    <source>
        <dbReference type="ARBA" id="ARBA00022555"/>
    </source>
</evidence>
<evidence type="ECO:0000259" key="8">
    <source>
        <dbReference type="Pfam" id="PF00588"/>
    </source>
</evidence>
<dbReference type="Proteomes" id="UP000247689">
    <property type="component" value="Unassembled WGS sequence"/>
</dbReference>
<dbReference type="InterPro" id="IPR029028">
    <property type="entry name" value="Alpha/beta_knot_MTases"/>
</dbReference>
<dbReference type="PANTHER" id="PTHR43453:SF1">
    <property type="entry name" value="TRNA_RRNA METHYLTRANSFERASE SPOU TYPE DOMAIN-CONTAINING PROTEIN"/>
    <property type="match status" value="1"/>
</dbReference>
<dbReference type="Pfam" id="PF00588">
    <property type="entry name" value="SpoU_methylase"/>
    <property type="match status" value="1"/>
</dbReference>
<comment type="caution">
    <text evidence="9">The sequence shown here is derived from an EMBL/GenBank/DDBJ whole genome shotgun (WGS) entry which is preliminary data.</text>
</comment>
<keyword evidence="5" id="KW-0819">tRNA processing</keyword>
<dbReference type="RefSeq" id="WP_110201113.1">
    <property type="nucleotide sequence ID" value="NZ_QICH01000002.1"/>
</dbReference>
<dbReference type="AlphaFoldDB" id="A0A318D2D2"/>
<dbReference type="InterPro" id="IPR001537">
    <property type="entry name" value="SpoU_MeTrfase"/>
</dbReference>
<dbReference type="GO" id="GO:0008173">
    <property type="term" value="F:RNA methyltransferase activity"/>
    <property type="evidence" value="ECO:0007669"/>
    <property type="project" value="InterPro"/>
</dbReference>
<evidence type="ECO:0000313" key="10">
    <source>
        <dbReference type="Proteomes" id="UP000247689"/>
    </source>
</evidence>
<reference evidence="9 10" key="1">
    <citation type="submission" date="2018-05" db="EMBL/GenBank/DDBJ databases">
        <title>Kangiella spongicola genome sequence.</title>
        <authorList>
            <person name="Maclea K.S."/>
            <person name="Goen A.E."/>
            <person name="Kelley C."/>
            <person name="Underriner A."/>
            <person name="Silverwood T."/>
            <person name="Trachtenberg A.M."/>
        </authorList>
    </citation>
    <scope>NUCLEOTIDE SEQUENCE [LARGE SCALE GENOMIC DNA]</scope>
    <source>
        <strain evidence="9 10">ATCC BAA-2076</strain>
    </source>
</reference>
<protein>
    <submittedName>
        <fullName evidence="9">RNA methyltransferase</fullName>
    </submittedName>
</protein>
<feature type="region of interest" description="Disordered" evidence="7">
    <location>
        <begin position="1"/>
        <end position="21"/>
    </location>
</feature>
<sequence>MSKNRQLEHTDHIAQKQLSSTQKESKTRTVCLLAHDITVPMNVGSLFRISDALGVEKIYLSGDTPTPPNNKIRKTSRSTEKYVPYESIDSPIELIDKLKKNDYTIIALEITSDSVPLQELQLKNDQKVCLILGSENTGVSKELLDLADITIHIPMLGHNSSMNVATACGIAVYGLTLAVI</sequence>
<dbReference type="Gene3D" id="3.40.1280.10">
    <property type="match status" value="1"/>
</dbReference>
<accession>A0A318D2D2</accession>
<dbReference type="PANTHER" id="PTHR43453">
    <property type="entry name" value="RRNA METHYLASE-LIKE"/>
    <property type="match status" value="1"/>
</dbReference>
<evidence type="ECO:0000256" key="7">
    <source>
        <dbReference type="SAM" id="MobiDB-lite"/>
    </source>
</evidence>
<organism evidence="9 10">
    <name type="scientific">Kangiella spongicola</name>
    <dbReference type="NCBI Taxonomy" id="796379"/>
    <lineage>
        <taxon>Bacteria</taxon>
        <taxon>Pseudomonadati</taxon>
        <taxon>Pseudomonadota</taxon>
        <taxon>Gammaproteobacteria</taxon>
        <taxon>Kangiellales</taxon>
        <taxon>Kangiellaceae</taxon>
        <taxon>Kangiella</taxon>
    </lineage>
</organism>
<keyword evidence="6" id="KW-0694">RNA-binding</keyword>
<evidence type="ECO:0000256" key="3">
    <source>
        <dbReference type="ARBA" id="ARBA00022679"/>
    </source>
</evidence>
<dbReference type="EMBL" id="QICH01000002">
    <property type="protein sequence ID" value="PXF63310.1"/>
    <property type="molecule type" value="Genomic_DNA"/>
</dbReference>
<evidence type="ECO:0000256" key="4">
    <source>
        <dbReference type="ARBA" id="ARBA00022691"/>
    </source>
</evidence>
<evidence type="ECO:0000313" key="9">
    <source>
        <dbReference type="EMBL" id="PXF63310.1"/>
    </source>
</evidence>
<dbReference type="GO" id="GO:0002938">
    <property type="term" value="P:tRNA guanine ribose methylation"/>
    <property type="evidence" value="ECO:0007669"/>
    <property type="project" value="TreeGrafter"/>
</dbReference>
<keyword evidence="3 9" id="KW-0808">Transferase</keyword>
<dbReference type="InterPro" id="IPR033671">
    <property type="entry name" value="TrmH"/>
</dbReference>